<comment type="caution">
    <text evidence="2">The sequence shown here is derived from an EMBL/GenBank/DDBJ whole genome shotgun (WGS) entry which is preliminary data.</text>
</comment>
<reference evidence="2 3" key="3">
    <citation type="submission" date="2019-11" db="EMBL/GenBank/DDBJ databases">
        <title>A de novo genome assembly of a pear dwarfing rootstock.</title>
        <authorList>
            <person name="Wang F."/>
            <person name="Wang J."/>
            <person name="Li S."/>
            <person name="Zhang Y."/>
            <person name="Fang M."/>
            <person name="Ma L."/>
            <person name="Zhao Y."/>
            <person name="Jiang S."/>
        </authorList>
    </citation>
    <scope>NUCLEOTIDE SEQUENCE [LARGE SCALE GENOMIC DNA]</scope>
    <source>
        <strain evidence="2">S2</strain>
        <tissue evidence="2">Leaf</tissue>
    </source>
</reference>
<organism evidence="2 3">
    <name type="scientific">Pyrus ussuriensis x Pyrus communis</name>
    <dbReference type="NCBI Taxonomy" id="2448454"/>
    <lineage>
        <taxon>Eukaryota</taxon>
        <taxon>Viridiplantae</taxon>
        <taxon>Streptophyta</taxon>
        <taxon>Embryophyta</taxon>
        <taxon>Tracheophyta</taxon>
        <taxon>Spermatophyta</taxon>
        <taxon>Magnoliopsida</taxon>
        <taxon>eudicotyledons</taxon>
        <taxon>Gunneridae</taxon>
        <taxon>Pentapetalae</taxon>
        <taxon>rosids</taxon>
        <taxon>fabids</taxon>
        <taxon>Rosales</taxon>
        <taxon>Rosaceae</taxon>
        <taxon>Amygdaloideae</taxon>
        <taxon>Maleae</taxon>
        <taxon>Pyrus</taxon>
    </lineage>
</organism>
<dbReference type="EMBL" id="SMOL01000143">
    <property type="protein sequence ID" value="KAB2631357.1"/>
    <property type="molecule type" value="Genomic_DNA"/>
</dbReference>
<gene>
    <name evidence="2" type="ORF">D8674_008876</name>
</gene>
<sequence>MRVKKPVLTQNLLELQQRDEEDHTDDQSDAASDADQDHDQIEGTQQKDQEAIADTEKEQIDGNVKPLFEIPDPIPPMSDLSDFYTNEEWGFEVLRVEVHRVKKGEENVTLAGDKEAISAHAIESRNDFHTQQEKGQRNENAIPGSDKDVISALESKSGNDFDTEEEKGCEVSVESLKGSRKEIKIKRDYEIDGPLPILLGLYKFGNNGTQERGPPTRRCKKGESTVNNSNSESMVSAAKYSGNVLPHIEGLLPENLDA</sequence>
<keyword evidence="3" id="KW-1185">Reference proteome</keyword>
<dbReference type="Proteomes" id="UP000327157">
    <property type="component" value="Chromosome 12"/>
</dbReference>
<name>A0A5N5HWY1_9ROSA</name>
<feature type="region of interest" description="Disordered" evidence="1">
    <location>
        <begin position="125"/>
        <end position="146"/>
    </location>
</feature>
<evidence type="ECO:0000313" key="3">
    <source>
        <dbReference type="Proteomes" id="UP000327157"/>
    </source>
</evidence>
<feature type="region of interest" description="Disordered" evidence="1">
    <location>
        <begin position="206"/>
        <end position="233"/>
    </location>
</feature>
<protein>
    <submittedName>
        <fullName evidence="2">Uncharacterized protein</fullName>
    </submittedName>
</protein>
<dbReference type="AlphaFoldDB" id="A0A5N5HWY1"/>
<feature type="compositionally biased region" description="Basic and acidic residues" evidence="1">
    <location>
        <begin position="125"/>
        <end position="137"/>
    </location>
</feature>
<feature type="region of interest" description="Disordered" evidence="1">
    <location>
        <begin position="1"/>
        <end position="73"/>
    </location>
</feature>
<reference evidence="2 3" key="1">
    <citation type="submission" date="2019-09" db="EMBL/GenBank/DDBJ databases">
        <authorList>
            <person name="Ou C."/>
        </authorList>
    </citation>
    <scope>NUCLEOTIDE SEQUENCE [LARGE SCALE GENOMIC DNA]</scope>
    <source>
        <strain evidence="2">S2</strain>
        <tissue evidence="2">Leaf</tissue>
    </source>
</reference>
<accession>A0A5N5HWY1</accession>
<feature type="compositionally biased region" description="Acidic residues" evidence="1">
    <location>
        <begin position="22"/>
        <end position="34"/>
    </location>
</feature>
<feature type="compositionally biased region" description="Polar residues" evidence="1">
    <location>
        <begin position="224"/>
        <end position="233"/>
    </location>
</feature>
<reference evidence="3" key="2">
    <citation type="submission" date="2019-10" db="EMBL/GenBank/DDBJ databases">
        <title>A de novo genome assembly of a pear dwarfing rootstock.</title>
        <authorList>
            <person name="Wang F."/>
            <person name="Wang J."/>
            <person name="Li S."/>
            <person name="Zhang Y."/>
            <person name="Fang M."/>
            <person name="Ma L."/>
            <person name="Zhao Y."/>
            <person name="Jiang S."/>
        </authorList>
    </citation>
    <scope>NUCLEOTIDE SEQUENCE [LARGE SCALE GENOMIC DNA]</scope>
</reference>
<proteinExistence type="predicted"/>
<evidence type="ECO:0000256" key="1">
    <source>
        <dbReference type="SAM" id="MobiDB-lite"/>
    </source>
</evidence>
<evidence type="ECO:0000313" key="2">
    <source>
        <dbReference type="EMBL" id="KAB2631357.1"/>
    </source>
</evidence>
<feature type="compositionally biased region" description="Basic and acidic residues" evidence="1">
    <location>
        <begin position="35"/>
        <end position="60"/>
    </location>
</feature>